<reference evidence="2" key="2">
    <citation type="submission" date="2020-09" db="EMBL/GenBank/DDBJ databases">
        <authorList>
            <person name="Sun Q."/>
            <person name="Zhou Y."/>
        </authorList>
    </citation>
    <scope>NUCLEOTIDE SEQUENCE</scope>
    <source>
        <strain evidence="2">CGMCC 1.15085</strain>
    </source>
</reference>
<dbReference type="GO" id="GO:0006508">
    <property type="term" value="P:proteolysis"/>
    <property type="evidence" value="ECO:0007669"/>
    <property type="project" value="InterPro"/>
</dbReference>
<dbReference type="RefSeq" id="WP_188835217.1">
    <property type="nucleotide sequence ID" value="NZ_BMHI01000001.1"/>
</dbReference>
<dbReference type="AlphaFoldDB" id="A0A916SWF2"/>
<dbReference type="InterPro" id="IPR013320">
    <property type="entry name" value="ConA-like_dom_sf"/>
</dbReference>
<evidence type="ECO:0008006" key="4">
    <source>
        <dbReference type="Google" id="ProtNLM"/>
    </source>
</evidence>
<organism evidence="2 3">
    <name type="scientific">Flexivirga endophytica</name>
    <dbReference type="NCBI Taxonomy" id="1849103"/>
    <lineage>
        <taxon>Bacteria</taxon>
        <taxon>Bacillati</taxon>
        <taxon>Actinomycetota</taxon>
        <taxon>Actinomycetes</taxon>
        <taxon>Micrococcales</taxon>
        <taxon>Dermacoccaceae</taxon>
        <taxon>Flexivirga</taxon>
    </lineage>
</organism>
<keyword evidence="3" id="KW-1185">Reference proteome</keyword>
<dbReference type="PANTHER" id="PTHR37536">
    <property type="entry name" value="PUTATIVE (AFU_ORTHOLOGUE AFUA_3G02970)-RELATED"/>
    <property type="match status" value="1"/>
</dbReference>
<proteinExistence type="predicted"/>
<dbReference type="Proteomes" id="UP000636793">
    <property type="component" value="Unassembled WGS sequence"/>
</dbReference>
<gene>
    <name evidence="2" type="ORF">GCM10011492_03250</name>
</gene>
<evidence type="ECO:0000313" key="3">
    <source>
        <dbReference type="Proteomes" id="UP000636793"/>
    </source>
</evidence>
<name>A0A916SWF2_9MICO</name>
<dbReference type="SUPFAM" id="SSF49899">
    <property type="entry name" value="Concanavalin A-like lectins/glucanases"/>
    <property type="match status" value="1"/>
</dbReference>
<evidence type="ECO:0000313" key="2">
    <source>
        <dbReference type="EMBL" id="GGB16811.1"/>
    </source>
</evidence>
<comment type="caution">
    <text evidence="2">The sequence shown here is derived from an EMBL/GenBank/DDBJ whole genome shotgun (WGS) entry which is preliminary data.</text>
</comment>
<dbReference type="CDD" id="cd13426">
    <property type="entry name" value="Peptidase_G1"/>
    <property type="match status" value="1"/>
</dbReference>
<protein>
    <recommendedName>
        <fullName evidence="4">Concanavalin A-like lectin/glucanase</fullName>
    </recommendedName>
</protein>
<sequence>MSCKARVDHTTPLTLAASSNWSGYIKTTSAPNYADAEWHVPTVSGGGHAAYSAIWPGIGGTTSTGKLIHDGTEQDVSAGGTQTDYFWFEIVPGESEQEVTNLVPKIGDDVATDVFWSTTTGAEFGLCDYTKATCVTGSQSSTAPGNSAEWIVERPTIGTSLPRLADFKSVKMFNGGYDESPQGSREYNISGSPETMVGSSGDDLSVPGTISGDAFTTTWKAYS</sequence>
<dbReference type="InterPro" id="IPR038656">
    <property type="entry name" value="Peptidase_G1_sf"/>
</dbReference>
<dbReference type="GO" id="GO:0070007">
    <property type="term" value="F:glutamic-type endopeptidase activity"/>
    <property type="evidence" value="ECO:0007669"/>
    <property type="project" value="InterPro"/>
</dbReference>
<feature type="active site" description="Proton acceptor" evidence="1">
    <location>
        <position position="153"/>
    </location>
</feature>
<evidence type="ECO:0000256" key="1">
    <source>
        <dbReference type="PIRSR" id="PIRSR600250-50"/>
    </source>
</evidence>
<accession>A0A916SWF2</accession>
<dbReference type="EMBL" id="BMHI01000001">
    <property type="protein sequence ID" value="GGB16811.1"/>
    <property type="molecule type" value="Genomic_DNA"/>
</dbReference>
<dbReference type="PANTHER" id="PTHR37536:SF1">
    <property type="entry name" value="ASPERGILLOPEPSIN, PUTAITVE (AFU_ORTHOLOGUE AFUA_7G01200)"/>
    <property type="match status" value="1"/>
</dbReference>
<reference evidence="2" key="1">
    <citation type="journal article" date="2014" name="Int. J. Syst. Evol. Microbiol.">
        <title>Complete genome sequence of Corynebacterium casei LMG S-19264T (=DSM 44701T), isolated from a smear-ripened cheese.</title>
        <authorList>
            <consortium name="US DOE Joint Genome Institute (JGI-PGF)"/>
            <person name="Walter F."/>
            <person name="Albersmeier A."/>
            <person name="Kalinowski J."/>
            <person name="Ruckert C."/>
        </authorList>
    </citation>
    <scope>NUCLEOTIDE SEQUENCE</scope>
    <source>
        <strain evidence="2">CGMCC 1.15085</strain>
    </source>
</reference>
<dbReference type="InterPro" id="IPR000250">
    <property type="entry name" value="Peptidase_G1"/>
</dbReference>
<dbReference type="Pfam" id="PF01828">
    <property type="entry name" value="Peptidase_A4"/>
    <property type="match status" value="1"/>
</dbReference>
<dbReference type="Gene3D" id="2.60.120.700">
    <property type="entry name" value="Peptidase G1"/>
    <property type="match status" value="1"/>
</dbReference>